<dbReference type="PROSITE" id="PS00107">
    <property type="entry name" value="PROTEIN_KINASE_ATP"/>
    <property type="match status" value="1"/>
</dbReference>
<dbReference type="Gene3D" id="1.10.510.10">
    <property type="entry name" value="Transferase(Phosphotransferase) domain 1"/>
    <property type="match status" value="1"/>
</dbReference>
<dbReference type="InterPro" id="IPR000719">
    <property type="entry name" value="Prot_kinase_dom"/>
</dbReference>
<accession>A0A0W4ZGI8</accession>
<gene>
    <name evidence="12" type="ORF">T551_02982</name>
</gene>
<dbReference type="InterPro" id="IPR011009">
    <property type="entry name" value="Kinase-like_dom_sf"/>
</dbReference>
<comment type="caution">
    <text evidence="12">The sequence shown here is derived from an EMBL/GenBank/DDBJ whole genome shotgun (WGS) entry which is preliminary data.</text>
</comment>
<dbReference type="SMART" id="SM00220">
    <property type="entry name" value="S_TKc"/>
    <property type="match status" value="1"/>
</dbReference>
<protein>
    <recommendedName>
        <fullName evidence="1">non-specific serine/threonine protein kinase</fullName>
        <ecNumber evidence="1">2.7.11.1</ecNumber>
    </recommendedName>
</protein>
<keyword evidence="13" id="KW-1185">Reference proteome</keyword>
<dbReference type="EMBL" id="LFWA01000014">
    <property type="protein sequence ID" value="KTW27483.1"/>
    <property type="molecule type" value="Genomic_DNA"/>
</dbReference>
<dbReference type="VEuPathDB" id="FungiDB:T551_02982"/>
<evidence type="ECO:0000256" key="4">
    <source>
        <dbReference type="ARBA" id="ARBA00022741"/>
    </source>
</evidence>
<keyword evidence="2 10" id="KW-0723">Serine/threonine-protein kinase</keyword>
<keyword evidence="5" id="KW-0418">Kinase</keyword>
<dbReference type="InterPro" id="IPR008271">
    <property type="entry name" value="Ser/Thr_kinase_AS"/>
</dbReference>
<dbReference type="FunFam" id="1.10.510.10:FF:000571">
    <property type="entry name" value="Maternal embryonic leucine zipper kinase"/>
    <property type="match status" value="1"/>
</dbReference>
<evidence type="ECO:0000313" key="13">
    <source>
        <dbReference type="Proteomes" id="UP000053447"/>
    </source>
</evidence>
<dbReference type="GO" id="GO:0004674">
    <property type="term" value="F:protein serine/threonine kinase activity"/>
    <property type="evidence" value="ECO:0007669"/>
    <property type="project" value="UniProtKB-KW"/>
</dbReference>
<evidence type="ECO:0000256" key="8">
    <source>
        <dbReference type="ARBA" id="ARBA00048679"/>
    </source>
</evidence>
<dbReference type="GO" id="GO:0110045">
    <property type="term" value="P:negative regulation of cell cycle switching, mitotic to meiotic cell cycle"/>
    <property type="evidence" value="ECO:0007669"/>
    <property type="project" value="EnsemblFungi"/>
</dbReference>
<dbReference type="Pfam" id="PF00069">
    <property type="entry name" value="Pkinase"/>
    <property type="match status" value="1"/>
</dbReference>
<dbReference type="GO" id="GO:0042308">
    <property type="term" value="P:negative regulation of protein import into nucleus"/>
    <property type="evidence" value="ECO:0007669"/>
    <property type="project" value="EnsemblFungi"/>
</dbReference>
<evidence type="ECO:0000256" key="7">
    <source>
        <dbReference type="ARBA" id="ARBA00047899"/>
    </source>
</evidence>
<evidence type="ECO:0000259" key="11">
    <source>
        <dbReference type="PROSITE" id="PS50011"/>
    </source>
</evidence>
<dbReference type="GO" id="GO:0044843">
    <property type="term" value="P:cell cycle G1/S phase transition"/>
    <property type="evidence" value="ECO:0007669"/>
    <property type="project" value="EnsemblFungi"/>
</dbReference>
<dbReference type="EC" id="2.7.11.1" evidence="1"/>
<dbReference type="GO" id="GO:0007165">
    <property type="term" value="P:signal transduction"/>
    <property type="evidence" value="ECO:0007669"/>
    <property type="project" value="TreeGrafter"/>
</dbReference>
<feature type="domain" description="Protein kinase" evidence="11">
    <location>
        <begin position="18"/>
        <end position="281"/>
    </location>
</feature>
<dbReference type="SUPFAM" id="SSF56112">
    <property type="entry name" value="Protein kinase-like (PK-like)"/>
    <property type="match status" value="1"/>
</dbReference>
<evidence type="ECO:0000256" key="5">
    <source>
        <dbReference type="ARBA" id="ARBA00022777"/>
    </source>
</evidence>
<dbReference type="GeneID" id="28941500"/>
<keyword evidence="4 9" id="KW-0547">Nucleotide-binding</keyword>
<dbReference type="GO" id="GO:0010515">
    <property type="term" value="P:negative regulation of induction of conjugation with cellular fusion"/>
    <property type="evidence" value="ECO:0007669"/>
    <property type="project" value="EnsemblFungi"/>
</dbReference>
<comment type="catalytic activity">
    <reaction evidence="8">
        <text>L-seryl-[protein] + ATP = O-phospho-L-seryl-[protein] + ADP + H(+)</text>
        <dbReference type="Rhea" id="RHEA:17989"/>
        <dbReference type="Rhea" id="RHEA-COMP:9863"/>
        <dbReference type="Rhea" id="RHEA-COMP:11604"/>
        <dbReference type="ChEBI" id="CHEBI:15378"/>
        <dbReference type="ChEBI" id="CHEBI:29999"/>
        <dbReference type="ChEBI" id="CHEBI:30616"/>
        <dbReference type="ChEBI" id="CHEBI:83421"/>
        <dbReference type="ChEBI" id="CHEBI:456216"/>
        <dbReference type="EC" id="2.7.11.1"/>
    </reaction>
</comment>
<evidence type="ECO:0000256" key="3">
    <source>
        <dbReference type="ARBA" id="ARBA00022679"/>
    </source>
</evidence>
<dbReference type="InterPro" id="IPR017441">
    <property type="entry name" value="Protein_kinase_ATP_BS"/>
</dbReference>
<dbReference type="GO" id="GO:0005634">
    <property type="term" value="C:nucleus"/>
    <property type="evidence" value="ECO:0007669"/>
    <property type="project" value="EnsemblFungi"/>
</dbReference>
<evidence type="ECO:0000256" key="1">
    <source>
        <dbReference type="ARBA" id="ARBA00012513"/>
    </source>
</evidence>
<dbReference type="PANTHER" id="PTHR43895:SF32">
    <property type="entry name" value="SERINE_THREONINE-PROTEIN KINASE CHK1"/>
    <property type="match status" value="1"/>
</dbReference>
<dbReference type="eggNOG" id="KOG0583">
    <property type="taxonomic scope" value="Eukaryota"/>
</dbReference>
<dbReference type="PROSITE" id="PS00108">
    <property type="entry name" value="PROTEIN_KINASE_ST"/>
    <property type="match status" value="1"/>
</dbReference>
<comment type="catalytic activity">
    <reaction evidence="7">
        <text>L-threonyl-[protein] + ATP = O-phospho-L-threonyl-[protein] + ADP + H(+)</text>
        <dbReference type="Rhea" id="RHEA:46608"/>
        <dbReference type="Rhea" id="RHEA-COMP:11060"/>
        <dbReference type="Rhea" id="RHEA-COMP:11605"/>
        <dbReference type="ChEBI" id="CHEBI:15378"/>
        <dbReference type="ChEBI" id="CHEBI:30013"/>
        <dbReference type="ChEBI" id="CHEBI:30616"/>
        <dbReference type="ChEBI" id="CHEBI:61977"/>
        <dbReference type="ChEBI" id="CHEBI:456216"/>
        <dbReference type="EC" id="2.7.11.1"/>
    </reaction>
</comment>
<evidence type="ECO:0000256" key="9">
    <source>
        <dbReference type="PROSITE-ProRule" id="PRU10141"/>
    </source>
</evidence>
<dbReference type="RefSeq" id="XP_018228453.1">
    <property type="nucleotide sequence ID" value="XM_018375245.1"/>
</dbReference>
<dbReference type="STRING" id="1408657.A0A0W4ZGI8"/>
<keyword evidence="3" id="KW-0808">Transferase</keyword>
<name>A0A0W4ZGI8_PNEJ7</name>
<feature type="binding site" evidence="9">
    <location>
        <position position="47"/>
    </location>
    <ligand>
        <name>ATP</name>
        <dbReference type="ChEBI" id="CHEBI:30616"/>
    </ligand>
</feature>
<dbReference type="AlphaFoldDB" id="A0A0W4ZGI8"/>
<evidence type="ECO:0000313" key="12">
    <source>
        <dbReference type="EMBL" id="KTW27483.1"/>
    </source>
</evidence>
<proteinExistence type="inferred from homology"/>
<dbReference type="GO" id="GO:0005524">
    <property type="term" value="F:ATP binding"/>
    <property type="evidence" value="ECO:0007669"/>
    <property type="project" value="UniProtKB-UniRule"/>
</dbReference>
<dbReference type="OrthoDB" id="541276at2759"/>
<evidence type="ECO:0000256" key="10">
    <source>
        <dbReference type="RuleBase" id="RU000304"/>
    </source>
</evidence>
<dbReference type="Proteomes" id="UP000053447">
    <property type="component" value="Unassembled WGS sequence"/>
</dbReference>
<evidence type="ECO:0000256" key="2">
    <source>
        <dbReference type="ARBA" id="ARBA00022527"/>
    </source>
</evidence>
<sequence length="354" mass="40332">MMLLSPESKIGLILNYRFEITNILGIGSHGTVYLAIDLYTGVYYAIKSLLKTKDVRERVEREVMLHMRAQFHPHIVSIREVLDSPECSYIIMEYCSEGDLFTAITERNWYYRNDALIKMSFLQLIDAVEYCHSLGIYHCDLKPENILVFDSGRIIKLADFGLATTDVYTTEFGCGSTFYMSPECLKSNENSLYYAPAPSDVWSLGVILVNLVCGCNPWKQASFIHDETYRAFLKKTISLRSILPLSFELDLILQRVFDPNPVTRITLTDLRISIMSCEKFTASFECNKDVADFMENCSLFYENNVNKASANRLLTPVSSFSCQENSMTPSISRKNTALDPLNIPVTPDSPKQFF</sequence>
<comment type="similarity">
    <text evidence="10">Belongs to the protein kinase superfamily.</text>
</comment>
<keyword evidence="6 9" id="KW-0067">ATP-binding</keyword>
<organism evidence="12 13">
    <name type="scientific">Pneumocystis jirovecii (strain RU7)</name>
    <name type="common">Human pneumocystis pneumonia agent</name>
    <dbReference type="NCBI Taxonomy" id="1408657"/>
    <lineage>
        <taxon>Eukaryota</taxon>
        <taxon>Fungi</taxon>
        <taxon>Dikarya</taxon>
        <taxon>Ascomycota</taxon>
        <taxon>Taphrinomycotina</taxon>
        <taxon>Pneumocystomycetes</taxon>
        <taxon>Pneumocystaceae</taxon>
        <taxon>Pneumocystis</taxon>
    </lineage>
</organism>
<dbReference type="GO" id="GO:0000122">
    <property type="term" value="P:negative regulation of transcription by RNA polymerase II"/>
    <property type="evidence" value="ECO:0007669"/>
    <property type="project" value="EnsemblFungi"/>
</dbReference>
<reference evidence="13" key="1">
    <citation type="journal article" date="2016" name="Nat. Commun.">
        <title>Genome analysis of three Pneumocystis species reveals adaptation mechanisms to life exclusively in mammalian hosts.</title>
        <authorList>
            <person name="Ma L."/>
            <person name="Chen Z."/>
            <person name="Huang D.W."/>
            <person name="Kutty G."/>
            <person name="Ishihara M."/>
            <person name="Wang H."/>
            <person name="Abouelleil A."/>
            <person name="Bishop L."/>
            <person name="Davey E."/>
            <person name="Deng R."/>
            <person name="Deng X."/>
            <person name="Fan L."/>
            <person name="Fantoni G."/>
            <person name="Fitzgerald M."/>
            <person name="Gogineni E."/>
            <person name="Goldberg J.M."/>
            <person name="Handley G."/>
            <person name="Hu X."/>
            <person name="Huber C."/>
            <person name="Jiao X."/>
            <person name="Jones K."/>
            <person name="Levin J.Z."/>
            <person name="Liu Y."/>
            <person name="Macdonald P."/>
            <person name="Melnikov A."/>
            <person name="Raley C."/>
            <person name="Sassi M."/>
            <person name="Sherman B.T."/>
            <person name="Song X."/>
            <person name="Sykes S."/>
            <person name="Tran B."/>
            <person name="Walsh L."/>
            <person name="Xia Y."/>
            <person name="Yang J."/>
            <person name="Young S."/>
            <person name="Zeng Q."/>
            <person name="Zheng X."/>
            <person name="Stephens R."/>
            <person name="Nusbaum C."/>
            <person name="Birren B.W."/>
            <person name="Azadi P."/>
            <person name="Lempicki R.A."/>
            <person name="Cuomo C.A."/>
            <person name="Kovacs J.A."/>
        </authorList>
    </citation>
    <scope>NUCLEOTIDE SEQUENCE [LARGE SCALE GENOMIC DNA]</scope>
    <source>
        <strain evidence="13">RU7</strain>
    </source>
</reference>
<dbReference type="PROSITE" id="PS50011">
    <property type="entry name" value="PROTEIN_KINASE_DOM"/>
    <property type="match status" value="1"/>
</dbReference>
<evidence type="ECO:0000256" key="6">
    <source>
        <dbReference type="ARBA" id="ARBA00022840"/>
    </source>
</evidence>
<dbReference type="PANTHER" id="PTHR43895">
    <property type="entry name" value="CALCIUM/CALMODULIN-DEPENDENT PROTEIN KINASE KINASE-RELATED"/>
    <property type="match status" value="1"/>
</dbReference>